<reference evidence="1 2" key="1">
    <citation type="journal article" date="2019" name="Front. Microbiol.">
        <title>Ammonia Oxidation by the Arctic Terrestrial Thaumarchaeote Candidatus Nitrosocosmicus arcticus Is Stimulated by Increasing Temperatures.</title>
        <authorList>
            <person name="Alves R.J.E."/>
            <person name="Kerou M."/>
            <person name="Zappe A."/>
            <person name="Bittner R."/>
            <person name="Abby S.S."/>
            <person name="Schmidt H.A."/>
            <person name="Pfeifer K."/>
            <person name="Schleper C."/>
        </authorList>
    </citation>
    <scope>NUCLEOTIDE SEQUENCE [LARGE SCALE GENOMIC DNA]</scope>
    <source>
        <strain evidence="1 2">Kfb</strain>
    </source>
</reference>
<keyword evidence="2" id="KW-1185">Reference proteome</keyword>
<dbReference type="EMBL" id="VOAH01000013">
    <property type="protein sequence ID" value="TVP39704.1"/>
    <property type="molecule type" value="Genomic_DNA"/>
</dbReference>
<gene>
    <name evidence="1" type="ORF">NARC_130043</name>
</gene>
<dbReference type="Proteomes" id="UP000315289">
    <property type="component" value="Unassembled WGS sequence"/>
</dbReference>
<sequence length="72" mass="8758">MRKFCKDVCHLYKAYKDEYSKGYYSEGYKRCIECNLFLDWDGMRCPCCDHVLRIKPHNNRCKARLLKLSIRM</sequence>
<comment type="caution">
    <text evidence="1">The sequence shown here is derived from an EMBL/GenBank/DDBJ whole genome shotgun (WGS) entry which is preliminary data.</text>
</comment>
<dbReference type="AlphaFoldDB" id="A0A557SSY3"/>
<accession>A0A557SSY3</accession>
<evidence type="ECO:0000313" key="1">
    <source>
        <dbReference type="EMBL" id="TVP39704.1"/>
    </source>
</evidence>
<proteinExistence type="predicted"/>
<name>A0A557SSY3_9ARCH</name>
<evidence type="ECO:0000313" key="2">
    <source>
        <dbReference type="Proteomes" id="UP000315289"/>
    </source>
</evidence>
<organism evidence="1 2">
    <name type="scientific">Candidatus Nitrosocosmicus arcticus</name>
    <dbReference type="NCBI Taxonomy" id="2035267"/>
    <lineage>
        <taxon>Archaea</taxon>
        <taxon>Nitrososphaerota</taxon>
        <taxon>Nitrososphaeria</taxon>
        <taxon>Nitrososphaerales</taxon>
        <taxon>Nitrososphaeraceae</taxon>
        <taxon>Candidatus Nitrosocosmicus</taxon>
    </lineage>
</organism>
<protein>
    <submittedName>
        <fullName evidence="1">Uncharacterized protein</fullName>
    </submittedName>
</protein>